<dbReference type="RefSeq" id="WP_321565995.1">
    <property type="nucleotide sequence ID" value="NZ_CP139558.1"/>
</dbReference>
<evidence type="ECO:0000256" key="3">
    <source>
        <dbReference type="ARBA" id="ARBA00022729"/>
    </source>
</evidence>
<dbReference type="Proteomes" id="UP001324380">
    <property type="component" value="Chromosome"/>
</dbReference>
<evidence type="ECO:0000256" key="1">
    <source>
        <dbReference type="ARBA" id="ARBA00004442"/>
    </source>
</evidence>
<sequence>MKKIISILALSIVFMASCKKSFIELTPPSSVSVDAVYKTDKDFQDATTGVYSTYEDQYQNFWMFGDVRGDDSWQQVIKNSPWYFVDVFTTNSSDGLMSSTWLNYYKIIYGSNTILSKIAATDSAVVTNKQRYMAEAHFLRALAYFDLVRIFGDVPMITKPVTIEESYKIGREKVDDIYNKVIIPDLIAAEAALPQKYTGPDIGRATKGAASALLGKVYLYRKDFANAEKKFQEVTTMGYALLPNYNDLFDYTKDEHHSEYIFDIEYEQGIGRGSIFTNQFMPNSGPMATFFGVNGTLQETNSPTQKLMDAFDPNDKRKDITVGVAGGFYNGNHDFITLPPQTSQTYTKKYLTPVQTGNDSRANWKVIRYGDVLLMYAEALNENGKTAEALQYLNQIRTRAGLAGYSSLSPADTREKIYLERRFELSFEGQRWFDLVRTGRAYDTMKATDMQPYMTVFPIPLTQIQLMNNPSIFPQNAGYGQ</sequence>
<comment type="subcellular location">
    <subcellularLocation>
        <location evidence="1">Cell outer membrane</location>
    </subcellularLocation>
</comment>
<dbReference type="CDD" id="cd08977">
    <property type="entry name" value="SusD"/>
    <property type="match status" value="1"/>
</dbReference>
<evidence type="ECO:0000256" key="2">
    <source>
        <dbReference type="ARBA" id="ARBA00006275"/>
    </source>
</evidence>
<evidence type="ECO:0000256" key="4">
    <source>
        <dbReference type="ARBA" id="ARBA00023136"/>
    </source>
</evidence>
<dbReference type="InterPro" id="IPR033985">
    <property type="entry name" value="SusD-like_N"/>
</dbReference>
<dbReference type="SUPFAM" id="SSF48452">
    <property type="entry name" value="TPR-like"/>
    <property type="match status" value="1"/>
</dbReference>
<comment type="similarity">
    <text evidence="2">Belongs to the SusD family.</text>
</comment>
<evidence type="ECO:0000259" key="7">
    <source>
        <dbReference type="Pfam" id="PF07980"/>
    </source>
</evidence>
<dbReference type="InterPro" id="IPR011990">
    <property type="entry name" value="TPR-like_helical_dom_sf"/>
</dbReference>
<dbReference type="Pfam" id="PF14322">
    <property type="entry name" value="SusD-like_3"/>
    <property type="match status" value="1"/>
</dbReference>
<reference evidence="9 10" key="1">
    <citation type="submission" date="2023-11" db="EMBL/GenBank/DDBJ databases">
        <title>Analysis of the Genomes of Mucilaginibacter gossypii cycad 4 and M. sabulilitoris SNA2: microbes with the potential for plant growth promotion.</title>
        <authorList>
            <person name="Hirsch A.M."/>
            <person name="Humm E."/>
            <person name="Rubbi M."/>
            <person name="Del Vecchio G."/>
            <person name="Ha S.M."/>
            <person name="Pellegrini M."/>
            <person name="Gunsalus R.P."/>
        </authorList>
    </citation>
    <scope>NUCLEOTIDE SEQUENCE [LARGE SCALE GENOMIC DNA]</scope>
    <source>
        <strain evidence="9 10">SNA2</strain>
    </source>
</reference>
<feature type="domain" description="RagB/SusD" evidence="7">
    <location>
        <begin position="268"/>
        <end position="449"/>
    </location>
</feature>
<feature type="domain" description="SusD-like N-terminal" evidence="8">
    <location>
        <begin position="22"/>
        <end position="219"/>
    </location>
</feature>
<keyword evidence="4" id="KW-0472">Membrane</keyword>
<feature type="signal peptide" evidence="6">
    <location>
        <begin position="1"/>
        <end position="18"/>
    </location>
</feature>
<evidence type="ECO:0000256" key="5">
    <source>
        <dbReference type="ARBA" id="ARBA00023237"/>
    </source>
</evidence>
<organism evidence="9 10">
    <name type="scientific">Mucilaginibacter sabulilitoris</name>
    <dbReference type="NCBI Taxonomy" id="1173583"/>
    <lineage>
        <taxon>Bacteria</taxon>
        <taxon>Pseudomonadati</taxon>
        <taxon>Bacteroidota</taxon>
        <taxon>Sphingobacteriia</taxon>
        <taxon>Sphingobacteriales</taxon>
        <taxon>Sphingobacteriaceae</taxon>
        <taxon>Mucilaginibacter</taxon>
    </lineage>
</organism>
<proteinExistence type="inferred from homology"/>
<dbReference type="Gene3D" id="1.25.40.390">
    <property type="match status" value="1"/>
</dbReference>
<evidence type="ECO:0000259" key="8">
    <source>
        <dbReference type="Pfam" id="PF14322"/>
    </source>
</evidence>
<dbReference type="InterPro" id="IPR012944">
    <property type="entry name" value="SusD_RagB_dom"/>
</dbReference>
<protein>
    <submittedName>
        <fullName evidence="9">RagB/SusD family nutrient uptake outer membrane protein</fullName>
    </submittedName>
</protein>
<name>A0ABZ0TVG0_9SPHI</name>
<keyword evidence="10" id="KW-1185">Reference proteome</keyword>
<keyword evidence="5" id="KW-0998">Cell outer membrane</keyword>
<keyword evidence="3 6" id="KW-0732">Signal</keyword>
<dbReference type="EMBL" id="CP139558">
    <property type="protein sequence ID" value="WPU96909.1"/>
    <property type="molecule type" value="Genomic_DNA"/>
</dbReference>
<evidence type="ECO:0000313" key="10">
    <source>
        <dbReference type="Proteomes" id="UP001324380"/>
    </source>
</evidence>
<evidence type="ECO:0000313" key="9">
    <source>
        <dbReference type="EMBL" id="WPU96909.1"/>
    </source>
</evidence>
<dbReference type="PROSITE" id="PS51257">
    <property type="entry name" value="PROKAR_LIPOPROTEIN"/>
    <property type="match status" value="1"/>
</dbReference>
<evidence type="ECO:0000256" key="6">
    <source>
        <dbReference type="SAM" id="SignalP"/>
    </source>
</evidence>
<gene>
    <name evidence="9" type="ORF">SNE25_15415</name>
</gene>
<dbReference type="Pfam" id="PF07980">
    <property type="entry name" value="SusD_RagB"/>
    <property type="match status" value="1"/>
</dbReference>
<feature type="chain" id="PRO_5045898801" evidence="6">
    <location>
        <begin position="19"/>
        <end position="481"/>
    </location>
</feature>
<accession>A0ABZ0TVG0</accession>